<feature type="region of interest" description="Disordered" evidence="1">
    <location>
        <begin position="1"/>
        <end position="28"/>
    </location>
</feature>
<dbReference type="EMBL" id="MU853892">
    <property type="protein sequence ID" value="KAK3936168.1"/>
    <property type="molecule type" value="Genomic_DNA"/>
</dbReference>
<comment type="caution">
    <text evidence="2">The sequence shown here is derived from an EMBL/GenBank/DDBJ whole genome shotgun (WGS) entry which is preliminary data.</text>
</comment>
<protein>
    <submittedName>
        <fullName evidence="2">Uncharacterized protein</fullName>
    </submittedName>
</protein>
<evidence type="ECO:0000313" key="3">
    <source>
        <dbReference type="Proteomes" id="UP001303473"/>
    </source>
</evidence>
<reference evidence="3" key="1">
    <citation type="journal article" date="2023" name="Mol. Phylogenet. Evol.">
        <title>Genome-scale phylogeny and comparative genomics of the fungal order Sordariales.</title>
        <authorList>
            <person name="Hensen N."/>
            <person name="Bonometti L."/>
            <person name="Westerberg I."/>
            <person name="Brannstrom I.O."/>
            <person name="Guillou S."/>
            <person name="Cros-Aarteil S."/>
            <person name="Calhoun S."/>
            <person name="Haridas S."/>
            <person name="Kuo A."/>
            <person name="Mondo S."/>
            <person name="Pangilinan J."/>
            <person name="Riley R."/>
            <person name="LaButti K."/>
            <person name="Andreopoulos B."/>
            <person name="Lipzen A."/>
            <person name="Chen C."/>
            <person name="Yan M."/>
            <person name="Daum C."/>
            <person name="Ng V."/>
            <person name="Clum A."/>
            <person name="Steindorff A."/>
            <person name="Ohm R.A."/>
            <person name="Martin F."/>
            <person name="Silar P."/>
            <person name="Natvig D.O."/>
            <person name="Lalanne C."/>
            <person name="Gautier V."/>
            <person name="Ament-Velasquez S.L."/>
            <person name="Kruys A."/>
            <person name="Hutchinson M.I."/>
            <person name="Powell A.J."/>
            <person name="Barry K."/>
            <person name="Miller A.N."/>
            <person name="Grigoriev I.V."/>
            <person name="Debuchy R."/>
            <person name="Gladieux P."/>
            <person name="Hiltunen Thoren M."/>
            <person name="Johannesson H."/>
        </authorList>
    </citation>
    <scope>NUCLEOTIDE SEQUENCE [LARGE SCALE GENOMIC DNA]</scope>
    <source>
        <strain evidence="3">CBS 340.73</strain>
    </source>
</reference>
<evidence type="ECO:0000256" key="1">
    <source>
        <dbReference type="SAM" id="MobiDB-lite"/>
    </source>
</evidence>
<proteinExistence type="predicted"/>
<gene>
    <name evidence="2" type="ORF">QBC46DRAFT_395684</name>
</gene>
<name>A0AAN6S153_9PEZI</name>
<feature type="compositionally biased region" description="Basic and acidic residues" evidence="1">
    <location>
        <begin position="51"/>
        <end position="66"/>
    </location>
</feature>
<feature type="region of interest" description="Disordered" evidence="1">
    <location>
        <begin position="51"/>
        <end position="78"/>
    </location>
</feature>
<keyword evidence="3" id="KW-1185">Reference proteome</keyword>
<sequence length="255" mass="28011">MCSQGEGAGEADAGGRQARAQRKEGPGSWMSAAGKSFLFFSSRWVSWRAGEPEAHHPEAETGRDLKAGPGRSHHTHCCTSRRGGPRLFLIVVHSERLLRARQSSGLPAIAVSLTAHASADQRPSDVSSPHPDDNLMIPLARYERKSARLVICRQERFHIRARLFVLQALSGTAHFWHLTLHLFSLDGWCGTPGYQALSVTSWLMRWRGKGSSRVCTSRPVSRAGHIFVGQWSSLGSLNTFVAGVGGRDTDHQRGR</sequence>
<evidence type="ECO:0000313" key="2">
    <source>
        <dbReference type="EMBL" id="KAK3936168.1"/>
    </source>
</evidence>
<dbReference type="AlphaFoldDB" id="A0AAN6S153"/>
<dbReference type="Proteomes" id="UP001303473">
    <property type="component" value="Unassembled WGS sequence"/>
</dbReference>
<accession>A0AAN6S153</accession>
<organism evidence="2 3">
    <name type="scientific">Diplogelasinospora grovesii</name>
    <dbReference type="NCBI Taxonomy" id="303347"/>
    <lineage>
        <taxon>Eukaryota</taxon>
        <taxon>Fungi</taxon>
        <taxon>Dikarya</taxon>
        <taxon>Ascomycota</taxon>
        <taxon>Pezizomycotina</taxon>
        <taxon>Sordariomycetes</taxon>
        <taxon>Sordariomycetidae</taxon>
        <taxon>Sordariales</taxon>
        <taxon>Diplogelasinosporaceae</taxon>
        <taxon>Diplogelasinospora</taxon>
    </lineage>
</organism>